<feature type="binding site" description="via carbamate group" evidence="6">
    <location>
        <position position="148"/>
    </location>
    <ligand>
        <name>Zn(2+)</name>
        <dbReference type="ChEBI" id="CHEBI:29105"/>
        <label>2</label>
    </ligand>
</feature>
<dbReference type="Gene3D" id="2.30.40.10">
    <property type="entry name" value="Urease, subunit C, domain 1"/>
    <property type="match status" value="1"/>
</dbReference>
<comment type="function">
    <text evidence="6">Catalyzes the conversion of allantoin (5-ureidohydantoin) to allantoic acid by hydrolytic cleavage of the five-member hydantoin ring.</text>
</comment>
<dbReference type="InterPro" id="IPR006680">
    <property type="entry name" value="Amidohydro-rel"/>
</dbReference>
<dbReference type="GO" id="GO:0000256">
    <property type="term" value="P:allantoin catabolic process"/>
    <property type="evidence" value="ECO:0007669"/>
    <property type="project" value="UniProtKB-UniRule"/>
</dbReference>
<accession>A0A850ENE0</accession>
<evidence type="ECO:0000256" key="4">
    <source>
        <dbReference type="ARBA" id="ARBA00022801"/>
    </source>
</evidence>
<dbReference type="EMBL" id="JABWCS010000197">
    <property type="protein sequence ID" value="NUU60102.1"/>
    <property type="molecule type" value="Genomic_DNA"/>
</dbReference>
<feature type="modified residue" description="N6-carboxylysine" evidence="6">
    <location>
        <position position="148"/>
    </location>
</feature>
<gene>
    <name evidence="6" type="primary">allB</name>
    <name evidence="8" type="ORF">HPT30_07045</name>
</gene>
<dbReference type="EC" id="3.5.2.5" evidence="6"/>
<keyword evidence="2 6" id="KW-0659">Purine metabolism</keyword>
<evidence type="ECO:0000259" key="7">
    <source>
        <dbReference type="Pfam" id="PF01979"/>
    </source>
</evidence>
<sequence>MEQMDLIVRNGVVVLPTGVEQVDIGIKDGKIKVITSELAASARQEWNAAGQVVMPGMIDVHVHFSEPGREHWEGFSTGSSMMAAGGCTTFFDMPLNGIPSTVNCEALLDKARLGNKKSVVDFGLWGGLVPGNEDDLAPLAKSGVIGFKAFLSTTGNKEFEAVDEMTLLSGMKQIAKLGKVLALHAESAAITNWLKAEKEQAGCVSADDYLATRPILAEVEAVERALYYAEITGCALHFVHISSEAAVGKIEDAKSRGMNVTVETCAHYLLFNHDALRERGSIAKCAPPLREASEQKKLIELVAAGKFDMLTSDHSPCPYDMKDPKDFNLFQAWGGISGGQFTLLAALELSQTNHIPLEQIARMTASAPAERFDLADRKGKIAVGMDADLAIIDLDTPFTVTEDNYYAKHKQSLYMGHTFPSSIVGTIVRGKVVVQDGRVLENEGIGKNGQWQKPEGTQLVDLMG</sequence>
<dbReference type="NCBIfam" id="NF004839">
    <property type="entry name" value="PRK06189.1"/>
    <property type="match status" value="1"/>
</dbReference>
<dbReference type="SUPFAM" id="SSF51556">
    <property type="entry name" value="Metallo-dependent hydrolases"/>
    <property type="match status" value="1"/>
</dbReference>
<evidence type="ECO:0000256" key="2">
    <source>
        <dbReference type="ARBA" id="ARBA00022631"/>
    </source>
</evidence>
<dbReference type="NCBIfam" id="TIGR03178">
    <property type="entry name" value="allantoinase"/>
    <property type="match status" value="1"/>
</dbReference>
<keyword evidence="9" id="KW-1185">Reference proteome</keyword>
<dbReference type="InterPro" id="IPR017593">
    <property type="entry name" value="Allantoinase"/>
</dbReference>
<comment type="pathway">
    <text evidence="6">Nitrogen metabolism; (S)-allantoin degradation; allantoate from (S)-allantoin: step 1/1.</text>
</comment>
<dbReference type="RefSeq" id="WP_175370713.1">
    <property type="nucleotide sequence ID" value="NZ_JABWCS010000197.1"/>
</dbReference>
<dbReference type="GO" id="GO:0006145">
    <property type="term" value="P:purine nucleobase catabolic process"/>
    <property type="evidence" value="ECO:0007669"/>
    <property type="project" value="TreeGrafter"/>
</dbReference>
<dbReference type="SUPFAM" id="SSF51338">
    <property type="entry name" value="Composite domain of metallo-dependent hydrolases"/>
    <property type="match status" value="1"/>
</dbReference>
<organism evidence="8 9">
    <name type="scientific">Paenibacillus agri</name>
    <dbReference type="NCBI Taxonomy" id="2744309"/>
    <lineage>
        <taxon>Bacteria</taxon>
        <taxon>Bacillati</taxon>
        <taxon>Bacillota</taxon>
        <taxon>Bacilli</taxon>
        <taxon>Bacillales</taxon>
        <taxon>Paenibacillaceae</taxon>
        <taxon>Paenibacillus</taxon>
    </lineage>
</organism>
<feature type="binding site" evidence="6">
    <location>
        <position position="240"/>
    </location>
    <ligand>
        <name>Zn(2+)</name>
        <dbReference type="ChEBI" id="CHEBI:29105"/>
        <label>2</label>
    </ligand>
</feature>
<evidence type="ECO:0000256" key="6">
    <source>
        <dbReference type="HAMAP-Rule" id="MF_01645"/>
    </source>
</evidence>
<dbReference type="InterPro" id="IPR050138">
    <property type="entry name" value="DHOase/Allantoinase_Hydrolase"/>
</dbReference>
<dbReference type="PANTHER" id="PTHR43668:SF4">
    <property type="entry name" value="ALLANTOINASE"/>
    <property type="match status" value="1"/>
</dbReference>
<dbReference type="GO" id="GO:0050897">
    <property type="term" value="F:cobalt ion binding"/>
    <property type="evidence" value="ECO:0007669"/>
    <property type="project" value="InterPro"/>
</dbReference>
<keyword evidence="4 6" id="KW-0378">Hydrolase</keyword>
<evidence type="ECO:0000256" key="5">
    <source>
        <dbReference type="ARBA" id="ARBA00022833"/>
    </source>
</evidence>
<evidence type="ECO:0000256" key="1">
    <source>
        <dbReference type="ARBA" id="ARBA00011881"/>
    </source>
</evidence>
<dbReference type="Proteomes" id="UP000564806">
    <property type="component" value="Unassembled WGS sequence"/>
</dbReference>
<name>A0A850ENE0_9BACL</name>
<dbReference type="GO" id="GO:0005737">
    <property type="term" value="C:cytoplasm"/>
    <property type="evidence" value="ECO:0007669"/>
    <property type="project" value="TreeGrafter"/>
</dbReference>
<comment type="caution">
    <text evidence="8">The sequence shown here is derived from an EMBL/GenBank/DDBJ whole genome shotgun (WGS) entry which is preliminary data.</text>
</comment>
<dbReference type="InterPro" id="IPR047604">
    <property type="entry name" value="Allantoinase_bact"/>
</dbReference>
<dbReference type="Gene3D" id="3.20.20.140">
    <property type="entry name" value="Metal-dependent hydrolases"/>
    <property type="match status" value="1"/>
</dbReference>
<comment type="subunit">
    <text evidence="1 6">Homotetramer.</text>
</comment>
<dbReference type="GO" id="GO:0008270">
    <property type="term" value="F:zinc ion binding"/>
    <property type="evidence" value="ECO:0007669"/>
    <property type="project" value="InterPro"/>
</dbReference>
<dbReference type="UniPathway" id="UPA00395">
    <property type="reaction ID" value="UER00653"/>
</dbReference>
<feature type="binding site" evidence="6">
    <location>
        <position position="313"/>
    </location>
    <ligand>
        <name>Zn(2+)</name>
        <dbReference type="ChEBI" id="CHEBI:29105"/>
        <label>1</label>
    </ligand>
</feature>
<comment type="similarity">
    <text evidence="6">Belongs to the metallo-dependent hydrolases superfamily. Allantoinase family.</text>
</comment>
<comment type="PTM">
    <text evidence="6">Carboxylation allows a single lysine to coordinate two zinc ions.</text>
</comment>
<dbReference type="InterPro" id="IPR032466">
    <property type="entry name" value="Metal_Hydrolase"/>
</dbReference>
<evidence type="ECO:0000313" key="9">
    <source>
        <dbReference type="Proteomes" id="UP000564806"/>
    </source>
</evidence>
<dbReference type="InterPro" id="IPR011059">
    <property type="entry name" value="Metal-dep_hydrolase_composite"/>
</dbReference>
<feature type="domain" description="Amidohydrolase-related" evidence="7">
    <location>
        <begin position="52"/>
        <end position="433"/>
    </location>
</feature>
<comment type="cofactor">
    <cofactor evidence="6">
        <name>Zn(2+)</name>
        <dbReference type="ChEBI" id="CHEBI:29105"/>
    </cofactor>
    <text evidence="6">Binds 2 Zn(2+) ions per subunit.</text>
</comment>
<feature type="binding site" description="via carbamate group" evidence="6">
    <location>
        <position position="148"/>
    </location>
    <ligand>
        <name>Zn(2+)</name>
        <dbReference type="ChEBI" id="CHEBI:29105"/>
        <label>1</label>
    </ligand>
</feature>
<evidence type="ECO:0000313" key="8">
    <source>
        <dbReference type="EMBL" id="NUU60102.1"/>
    </source>
</evidence>
<dbReference type="AlphaFoldDB" id="A0A850ENE0"/>
<feature type="binding site" evidence="6">
    <location>
        <position position="184"/>
    </location>
    <ligand>
        <name>Zn(2+)</name>
        <dbReference type="ChEBI" id="CHEBI:29105"/>
        <label>2</label>
    </ligand>
</feature>
<dbReference type="HAMAP" id="MF_01645">
    <property type="entry name" value="Hydantoinase"/>
    <property type="match status" value="1"/>
</dbReference>
<dbReference type="GO" id="GO:0004038">
    <property type="term" value="F:allantoinase activity"/>
    <property type="evidence" value="ECO:0007669"/>
    <property type="project" value="UniProtKB-UniRule"/>
</dbReference>
<evidence type="ECO:0000256" key="3">
    <source>
        <dbReference type="ARBA" id="ARBA00022723"/>
    </source>
</evidence>
<dbReference type="Pfam" id="PF01979">
    <property type="entry name" value="Amidohydro_1"/>
    <property type="match status" value="1"/>
</dbReference>
<protein>
    <recommendedName>
        <fullName evidence="6">Allantoinase</fullName>
        <ecNumber evidence="6">3.5.2.5</ecNumber>
    </recommendedName>
    <alternativeName>
        <fullName evidence="6">Allantoin-utilizing enzyme</fullName>
    </alternativeName>
</protein>
<keyword evidence="5 6" id="KW-0862">Zinc</keyword>
<reference evidence="8" key="1">
    <citation type="submission" date="2020-06" db="EMBL/GenBank/DDBJ databases">
        <title>Paenibacillus sp. nov., isolated from soil.</title>
        <authorList>
            <person name="Seo Y.L."/>
        </authorList>
    </citation>
    <scope>NUCLEOTIDE SEQUENCE [LARGE SCALE GENOMIC DNA]</scope>
    <source>
        <strain evidence="8">JW14</strain>
    </source>
</reference>
<proteinExistence type="inferred from homology"/>
<keyword evidence="3 6" id="KW-0479">Metal-binding</keyword>
<comment type="catalytic activity">
    <reaction evidence="6">
        <text>(S)-allantoin + H2O = allantoate + H(+)</text>
        <dbReference type="Rhea" id="RHEA:17029"/>
        <dbReference type="ChEBI" id="CHEBI:15377"/>
        <dbReference type="ChEBI" id="CHEBI:15378"/>
        <dbReference type="ChEBI" id="CHEBI:15678"/>
        <dbReference type="ChEBI" id="CHEBI:17536"/>
        <dbReference type="EC" id="3.5.2.5"/>
    </reaction>
</comment>
<dbReference type="PANTHER" id="PTHR43668">
    <property type="entry name" value="ALLANTOINASE"/>
    <property type="match status" value="1"/>
</dbReference>
<feature type="binding site" evidence="6">
    <location>
        <position position="61"/>
    </location>
    <ligand>
        <name>Zn(2+)</name>
        <dbReference type="ChEBI" id="CHEBI:29105"/>
        <label>1</label>
    </ligand>
</feature>
<feature type="binding site" evidence="6">
    <location>
        <position position="63"/>
    </location>
    <ligand>
        <name>Zn(2+)</name>
        <dbReference type="ChEBI" id="CHEBI:29105"/>
        <label>1</label>
    </ligand>
</feature>